<sequence length="337" mass="38571">MAPKKKPKGKNSKGKDGAAGPSSAAPFVSEKEQRLQKELDILSEHIVTYSQRLRHFQSENEYLDKEAQQVREASKVYLSYLTRRTVRCQNAIISLNDQNRFDLSQIQKQKAEVAAQYVEREREVSRQLIELENKLFLLNRDVADLQPWQDLQLRHLTQIRELEKELLITKIQHAEQMHRVKSRFLHQAAEYEVNAQQKLQILAKLAEEAAVRSLIQHTKQVKADNWSLQNELLSLIKQAQMLKAFLSHLREQQQRLFQEHQCRQDLARRRSWLQQHRGSQEATIVSSSFRCTPPAKGKLASSSAPGASLLIAQGSTALPSGCEPERMAAPPFPTLSA</sequence>
<evidence type="ECO:0000256" key="1">
    <source>
        <dbReference type="ARBA" id="ARBA00023054"/>
    </source>
</evidence>
<evidence type="ECO:0000256" key="3">
    <source>
        <dbReference type="SAM" id="MobiDB-lite"/>
    </source>
</evidence>
<organism evidence="5 6">
    <name type="scientific">Notechis scutatus</name>
    <name type="common">mainland tiger snake</name>
    <dbReference type="NCBI Taxonomy" id="8663"/>
    <lineage>
        <taxon>Eukaryota</taxon>
        <taxon>Metazoa</taxon>
        <taxon>Chordata</taxon>
        <taxon>Craniata</taxon>
        <taxon>Vertebrata</taxon>
        <taxon>Euteleostomi</taxon>
        <taxon>Lepidosauria</taxon>
        <taxon>Squamata</taxon>
        <taxon>Bifurcata</taxon>
        <taxon>Unidentata</taxon>
        <taxon>Episquamata</taxon>
        <taxon>Toxicofera</taxon>
        <taxon>Serpentes</taxon>
        <taxon>Colubroidea</taxon>
        <taxon>Elapidae</taxon>
        <taxon>Hydrophiinae</taxon>
        <taxon>Notechis</taxon>
    </lineage>
</organism>
<dbReference type="AlphaFoldDB" id="A0A6J1VXU8"/>
<dbReference type="Proteomes" id="UP000504612">
    <property type="component" value="Unplaced"/>
</dbReference>
<dbReference type="CTD" id="100130274"/>
<name>A0A6J1VXU8_9SAUR</name>
<reference evidence="6" key="1">
    <citation type="submission" date="2025-08" db="UniProtKB">
        <authorList>
            <consortium name="RefSeq"/>
        </authorList>
    </citation>
    <scope>IDENTIFICATION</scope>
</reference>
<evidence type="ECO:0000313" key="6">
    <source>
        <dbReference type="RefSeq" id="XP_026544804.1"/>
    </source>
</evidence>
<dbReference type="Pfam" id="PF14988">
    <property type="entry name" value="DUF4515"/>
    <property type="match status" value="1"/>
</dbReference>
<gene>
    <name evidence="6" type="primary">CCDC166</name>
</gene>
<dbReference type="GeneID" id="113426633"/>
<dbReference type="KEGG" id="nss:113426633"/>
<feature type="domain" description="DUF4515" evidence="4">
    <location>
        <begin position="74"/>
        <end position="263"/>
    </location>
</feature>
<protein>
    <submittedName>
        <fullName evidence="6">Coiled-coil domain-containing protein 166</fullName>
    </submittedName>
</protein>
<keyword evidence="5" id="KW-1185">Reference proteome</keyword>
<dbReference type="PANTHER" id="PTHR14845:SF0">
    <property type="entry name" value="DUF4515 DOMAIN-CONTAINING PROTEIN"/>
    <property type="match status" value="1"/>
</dbReference>
<evidence type="ECO:0000313" key="5">
    <source>
        <dbReference type="Proteomes" id="UP000504612"/>
    </source>
</evidence>
<keyword evidence="1 2" id="KW-0175">Coiled coil</keyword>
<dbReference type="InterPro" id="IPR032777">
    <property type="entry name" value="DUF4515"/>
</dbReference>
<evidence type="ECO:0000256" key="2">
    <source>
        <dbReference type="SAM" id="Coils"/>
    </source>
</evidence>
<feature type="region of interest" description="Disordered" evidence="3">
    <location>
        <begin position="1"/>
        <end position="30"/>
    </location>
</feature>
<proteinExistence type="predicted"/>
<feature type="region of interest" description="Disordered" evidence="3">
    <location>
        <begin position="317"/>
        <end position="337"/>
    </location>
</feature>
<dbReference type="PANTHER" id="PTHR14845">
    <property type="entry name" value="COILED-COIL DOMAIN-CONTAINING 166"/>
    <property type="match status" value="1"/>
</dbReference>
<feature type="coiled-coil region" evidence="2">
    <location>
        <begin position="103"/>
        <end position="134"/>
    </location>
</feature>
<evidence type="ECO:0000259" key="4">
    <source>
        <dbReference type="Pfam" id="PF14988"/>
    </source>
</evidence>
<dbReference type="RefSeq" id="XP_026544804.1">
    <property type="nucleotide sequence ID" value="XM_026689019.1"/>
</dbReference>
<feature type="compositionally biased region" description="Basic residues" evidence="3">
    <location>
        <begin position="1"/>
        <end position="12"/>
    </location>
</feature>
<accession>A0A6J1VXU8</accession>